<proteinExistence type="predicted"/>
<reference evidence="1 2" key="1">
    <citation type="submission" date="2019-02" db="EMBL/GenBank/DDBJ databases">
        <title>Kribbella capetownensis sp. nov. and Kribbella speibonae sp. nov., isolated from soil.</title>
        <authorList>
            <person name="Curtis S.M."/>
            <person name="Norton I."/>
            <person name="Everest G.J."/>
            <person name="Meyers P.R."/>
        </authorList>
    </citation>
    <scope>NUCLEOTIDE SEQUENCE [LARGE SCALE GENOMIC DNA]</scope>
    <source>
        <strain evidence="1 2">NRRL B-24813</strain>
    </source>
</reference>
<dbReference type="RefSeq" id="WP_131366639.1">
    <property type="nucleotide sequence ID" value="NZ_SJKB01000029.1"/>
</dbReference>
<evidence type="ECO:0000313" key="1">
    <source>
        <dbReference type="EMBL" id="TCC48047.1"/>
    </source>
</evidence>
<dbReference type="AlphaFoldDB" id="A0A4R0JNQ4"/>
<dbReference type="EMBL" id="SJKB01000029">
    <property type="protein sequence ID" value="TCC48047.1"/>
    <property type="molecule type" value="Genomic_DNA"/>
</dbReference>
<dbReference type="Pfam" id="PF11225">
    <property type="entry name" value="DUF3024"/>
    <property type="match status" value="1"/>
</dbReference>
<sequence length="112" mass="13399">MALPELDVERVQRWCAARVPEQARDQLRIECEVAPRHLTIVERRPPWHDDIQGNWTSSAIARLRYNATDKSWTLYWVDRHERFHTYERLVPSQSIDDLLTEIDRDPTSIFWG</sequence>
<evidence type="ECO:0000313" key="2">
    <source>
        <dbReference type="Proteomes" id="UP000291144"/>
    </source>
</evidence>
<organism evidence="1 2">
    <name type="scientific">Kribbella pittospori</name>
    <dbReference type="NCBI Taxonomy" id="722689"/>
    <lineage>
        <taxon>Bacteria</taxon>
        <taxon>Bacillati</taxon>
        <taxon>Actinomycetota</taxon>
        <taxon>Actinomycetes</taxon>
        <taxon>Propionibacteriales</taxon>
        <taxon>Kribbellaceae</taxon>
        <taxon>Kribbella</taxon>
    </lineage>
</organism>
<dbReference type="InterPro" id="IPR021388">
    <property type="entry name" value="DUF3024"/>
</dbReference>
<dbReference type="OrthoDB" id="4210561at2"/>
<protein>
    <submittedName>
        <fullName evidence="1">DUF3024 domain-containing protein</fullName>
    </submittedName>
</protein>
<accession>A0A4R0JNQ4</accession>
<dbReference type="Proteomes" id="UP000291144">
    <property type="component" value="Unassembled WGS sequence"/>
</dbReference>
<gene>
    <name evidence="1" type="ORF">E0H73_42975</name>
</gene>
<name>A0A4R0JNQ4_9ACTN</name>
<keyword evidence="2" id="KW-1185">Reference proteome</keyword>
<comment type="caution">
    <text evidence="1">The sequence shown here is derived from an EMBL/GenBank/DDBJ whole genome shotgun (WGS) entry which is preliminary data.</text>
</comment>